<comment type="caution">
    <text evidence="1">The sequence shown here is derived from an EMBL/GenBank/DDBJ whole genome shotgun (WGS) entry which is preliminary data.</text>
</comment>
<proteinExistence type="predicted"/>
<reference evidence="1 2" key="1">
    <citation type="submission" date="2024-06" db="EMBL/GenBank/DDBJ databases">
        <title>Genomic Encyclopedia of Type Strains, Phase IV (KMG-IV): sequencing the most valuable type-strain genomes for metagenomic binning, comparative biology and taxonomic classification.</title>
        <authorList>
            <person name="Goeker M."/>
        </authorList>
    </citation>
    <scope>NUCLEOTIDE SEQUENCE [LARGE SCALE GENOMIC DNA]</scope>
    <source>
        <strain evidence="1 2">DSM 21331</strain>
    </source>
</reference>
<sequence>MHARPFEPPVEVKLSEAETIALAYHRAAQGDAWTALVRAVEDALADLAEAERRTMGRDRLISRGYVRSATDRAVARIAR</sequence>
<keyword evidence="2" id="KW-1185">Reference proteome</keyword>
<evidence type="ECO:0000313" key="2">
    <source>
        <dbReference type="Proteomes" id="UP001549145"/>
    </source>
</evidence>
<dbReference type="Proteomes" id="UP001549145">
    <property type="component" value="Unassembled WGS sequence"/>
</dbReference>
<name>A0ABV2L7A6_9HYPH</name>
<evidence type="ECO:0000313" key="1">
    <source>
        <dbReference type="EMBL" id="MET3693718.1"/>
    </source>
</evidence>
<protein>
    <submittedName>
        <fullName evidence="1">Uncharacterized protein</fullName>
    </submittedName>
</protein>
<dbReference type="EMBL" id="JBEPMM010000009">
    <property type="protein sequence ID" value="MET3693718.1"/>
    <property type="molecule type" value="Genomic_DNA"/>
</dbReference>
<dbReference type="RefSeq" id="WP_238279086.1">
    <property type="nucleotide sequence ID" value="NZ_BPQL01000049.1"/>
</dbReference>
<organism evidence="1 2">
    <name type="scientific">Methylobacterium goesingense</name>
    <dbReference type="NCBI Taxonomy" id="243690"/>
    <lineage>
        <taxon>Bacteria</taxon>
        <taxon>Pseudomonadati</taxon>
        <taxon>Pseudomonadota</taxon>
        <taxon>Alphaproteobacteria</taxon>
        <taxon>Hyphomicrobiales</taxon>
        <taxon>Methylobacteriaceae</taxon>
        <taxon>Methylobacterium</taxon>
    </lineage>
</organism>
<gene>
    <name evidence="1" type="ORF">ABID43_003269</name>
</gene>
<accession>A0ABV2L7A6</accession>